<gene>
    <name evidence="2" type="ORF">KUDE01_031182</name>
</gene>
<dbReference type="Proteomes" id="UP001228049">
    <property type="component" value="Unassembled WGS sequence"/>
</dbReference>
<sequence length="144" mass="16162">MRDREKQGREGRNNEEGEGEREEATAEERLHVTRDQEGHASCWPFGLKSEAAQELLYANVCVDAYKATATVQRHIKEMREQAKPLCAPCTIKGGFRGLAGQPQGTNKMNEVKRSKGWGWGLRHAGWGLDSFGRAEVFVCQALWS</sequence>
<dbReference type="EMBL" id="JASDAP010000021">
    <property type="protein sequence ID" value="KAK1884986.1"/>
    <property type="molecule type" value="Genomic_DNA"/>
</dbReference>
<dbReference type="GO" id="GO:0016301">
    <property type="term" value="F:kinase activity"/>
    <property type="evidence" value="ECO:0007669"/>
    <property type="project" value="UniProtKB-KW"/>
</dbReference>
<evidence type="ECO:0000256" key="1">
    <source>
        <dbReference type="SAM" id="MobiDB-lite"/>
    </source>
</evidence>
<keyword evidence="3" id="KW-1185">Reference proteome</keyword>
<proteinExistence type="predicted"/>
<name>A0AAD9BLK5_DISEL</name>
<keyword evidence="2" id="KW-0418">Kinase</keyword>
<protein>
    <submittedName>
        <fullName evidence="2">Uridylate kinase</fullName>
    </submittedName>
</protein>
<accession>A0AAD9BLK5</accession>
<comment type="caution">
    <text evidence="2">The sequence shown here is derived from an EMBL/GenBank/DDBJ whole genome shotgun (WGS) entry which is preliminary data.</text>
</comment>
<keyword evidence="2" id="KW-0808">Transferase</keyword>
<organism evidence="2 3">
    <name type="scientific">Dissostichus eleginoides</name>
    <name type="common">Patagonian toothfish</name>
    <name type="synonym">Dissostichus amissus</name>
    <dbReference type="NCBI Taxonomy" id="100907"/>
    <lineage>
        <taxon>Eukaryota</taxon>
        <taxon>Metazoa</taxon>
        <taxon>Chordata</taxon>
        <taxon>Craniata</taxon>
        <taxon>Vertebrata</taxon>
        <taxon>Euteleostomi</taxon>
        <taxon>Actinopterygii</taxon>
        <taxon>Neopterygii</taxon>
        <taxon>Teleostei</taxon>
        <taxon>Neoteleostei</taxon>
        <taxon>Acanthomorphata</taxon>
        <taxon>Eupercaria</taxon>
        <taxon>Perciformes</taxon>
        <taxon>Notothenioidei</taxon>
        <taxon>Nototheniidae</taxon>
        <taxon>Dissostichus</taxon>
    </lineage>
</organism>
<dbReference type="AlphaFoldDB" id="A0AAD9BLK5"/>
<reference evidence="2" key="1">
    <citation type="submission" date="2023-04" db="EMBL/GenBank/DDBJ databases">
        <title>Chromosome-level genome of Chaenocephalus aceratus.</title>
        <authorList>
            <person name="Park H."/>
        </authorList>
    </citation>
    <scope>NUCLEOTIDE SEQUENCE</scope>
    <source>
        <strain evidence="2">DE</strain>
        <tissue evidence="2">Muscle</tissue>
    </source>
</reference>
<feature type="compositionally biased region" description="Basic and acidic residues" evidence="1">
    <location>
        <begin position="1"/>
        <end position="15"/>
    </location>
</feature>
<evidence type="ECO:0000313" key="2">
    <source>
        <dbReference type="EMBL" id="KAK1884986.1"/>
    </source>
</evidence>
<feature type="region of interest" description="Disordered" evidence="1">
    <location>
        <begin position="1"/>
        <end position="29"/>
    </location>
</feature>
<evidence type="ECO:0000313" key="3">
    <source>
        <dbReference type="Proteomes" id="UP001228049"/>
    </source>
</evidence>